<feature type="domain" description="Terminase large subunit gp17-like C-terminal" evidence="2">
    <location>
        <begin position="309"/>
        <end position="450"/>
    </location>
</feature>
<dbReference type="NCBIfam" id="TIGR01630">
    <property type="entry name" value="psiM2_ORF9"/>
    <property type="match status" value="1"/>
</dbReference>
<keyword evidence="4" id="KW-1185">Reference proteome</keyword>
<organism evidence="3 4">
    <name type="scientific">Candidatus Megaera venefica</name>
    <dbReference type="NCBI Taxonomy" id="2055910"/>
    <lineage>
        <taxon>Bacteria</taxon>
        <taxon>Pseudomonadati</taxon>
        <taxon>Pseudomonadota</taxon>
        <taxon>Alphaproteobacteria</taxon>
        <taxon>Rickettsiales</taxon>
        <taxon>Rickettsiaceae</taxon>
        <taxon>Candidatus Megaera</taxon>
    </lineage>
</organism>
<dbReference type="Proteomes" id="UP001291687">
    <property type="component" value="Unassembled WGS sequence"/>
</dbReference>
<evidence type="ECO:0000313" key="4">
    <source>
        <dbReference type="Proteomes" id="UP001291687"/>
    </source>
</evidence>
<evidence type="ECO:0000259" key="2">
    <source>
        <dbReference type="Pfam" id="PF17289"/>
    </source>
</evidence>
<name>A0ABU5ND36_9RICK</name>
<evidence type="ECO:0000256" key="1">
    <source>
        <dbReference type="ARBA" id="ARBA00022612"/>
    </source>
</evidence>
<dbReference type="EMBL" id="JARJFB010000079">
    <property type="protein sequence ID" value="MEA0971087.1"/>
    <property type="molecule type" value="Genomic_DNA"/>
</dbReference>
<keyword evidence="1" id="KW-1188">Viral release from host cell</keyword>
<proteinExistence type="predicted"/>
<sequence length="466" mass="52945">MTCNKKLLKAVLRQDFSSYISKVFQTINPGAVYQANWHIDLISDYLERVRSSEIKRLIINMPPRALKSVCVSVAWPTWLLGHNPAVRIMAASYSSVLSVKHSLDSRLVVSSDWYGQLFPATKLSRKHNQKSKFLTSENGFRFATSVGGSATGEGGDFLIIDDPHNPTQINSFKARNRVIEWFEQTFVTRLNDKSKGAIVLVMQRLHEDDLSAHLISSGGWELLKIPAIASEDKIYNIGLNSYEYKKGQVLNQERDQRAFLNNIEQEVGVRNFAAQFLQDPLSSGINLLSLEDILYYEDLTQNFEYFVLSWDTAIKVSEKSDYSVGTCWGVLSGKFYLVSMVRKKMSYPTLKNEIEKQAQKYKPRHIIIEDKASGQSLIQDLSMAGYFNIKPSKPKLDKITRFASVVPLFQAGKVFLPSKSSFNRELIKELTTFPNSKNDDIVDSVSQFLNFCKELSSKTPMRIRIV</sequence>
<reference evidence="3 4" key="1">
    <citation type="submission" date="2023-03" db="EMBL/GenBank/DDBJ databases">
        <title>Host association and intracellularity evolved multiple times independently in the Rickettsiales.</title>
        <authorList>
            <person name="Castelli M."/>
            <person name="Nardi T."/>
            <person name="Gammuto L."/>
            <person name="Bellinzona G."/>
            <person name="Sabaneyeva E."/>
            <person name="Potekhin A."/>
            <person name="Serra V."/>
            <person name="Petroni G."/>
            <person name="Sassera D."/>
        </authorList>
    </citation>
    <scope>NUCLEOTIDE SEQUENCE [LARGE SCALE GENOMIC DNA]</scope>
    <source>
        <strain evidence="3 4">Sr 2-6</strain>
    </source>
</reference>
<comment type="caution">
    <text evidence="3">The sequence shown here is derived from an EMBL/GenBank/DDBJ whole genome shotgun (WGS) entry which is preliminary data.</text>
</comment>
<dbReference type="InterPro" id="IPR035421">
    <property type="entry name" value="Terminase_6C"/>
</dbReference>
<accession>A0ABU5ND36</accession>
<protein>
    <submittedName>
        <fullName evidence="3">Phage terminase-like family protein</fullName>
    </submittedName>
</protein>
<gene>
    <name evidence="3" type="ORF">Megvenef_01059</name>
</gene>
<dbReference type="RefSeq" id="WP_322776988.1">
    <property type="nucleotide sequence ID" value="NZ_JARJFB010000079.1"/>
</dbReference>
<evidence type="ECO:0000313" key="3">
    <source>
        <dbReference type="EMBL" id="MEA0971087.1"/>
    </source>
</evidence>
<dbReference type="InterPro" id="IPR006517">
    <property type="entry name" value="Phage_terminase_lsu-like_C"/>
</dbReference>
<dbReference type="Pfam" id="PF17289">
    <property type="entry name" value="Terminase_6C"/>
    <property type="match status" value="1"/>
</dbReference>
<dbReference type="Gene3D" id="3.30.420.240">
    <property type="match status" value="1"/>
</dbReference>